<dbReference type="Pfam" id="PF00877">
    <property type="entry name" value="NLPC_P60"/>
    <property type="match status" value="1"/>
</dbReference>
<dbReference type="PANTHER" id="PTHR47053">
    <property type="entry name" value="MUREIN DD-ENDOPEPTIDASE MEPH-RELATED"/>
    <property type="match status" value="1"/>
</dbReference>
<protein>
    <submittedName>
        <fullName evidence="7">C40 family peptidase</fullName>
    </submittedName>
</protein>
<dbReference type="Proteomes" id="UP000822142">
    <property type="component" value="Unassembled WGS sequence"/>
</dbReference>
<feature type="domain" description="NlpC/P60" evidence="6">
    <location>
        <begin position="132"/>
        <end position="253"/>
    </location>
</feature>
<dbReference type="SMART" id="SM00287">
    <property type="entry name" value="SH3b"/>
    <property type="match status" value="1"/>
</dbReference>
<evidence type="ECO:0000256" key="2">
    <source>
        <dbReference type="ARBA" id="ARBA00022670"/>
    </source>
</evidence>
<keyword evidence="2" id="KW-0645">Protease</keyword>
<sequence length="253" mass="26886">MLAAGFLAVGMFMGSTEVLAMPQEGEERVAYAKVNTCLNIRTGAGTEYGVSAQLPKEGCCKVLEDAGDWCRIISDGIEGYVFKDYLITGVTQKEYLALTQKKEPVYAYRISRQATDGQQAEAQAAKTSAEISGKGEMVAAYALQFVGNPYVWGGTSLTNGADCSGFVQSVYQNFGVSLPRVAADQAQAGTKIAVEEAQPGDLIFYADGGSIYHVVLYIGNGQVVHASSAATGIKVSNVYWENAVWAVRVLSGS</sequence>
<dbReference type="PROSITE" id="PS51781">
    <property type="entry name" value="SH3B"/>
    <property type="match status" value="1"/>
</dbReference>
<comment type="similarity">
    <text evidence="1">Belongs to the peptidase C40 family.</text>
</comment>
<evidence type="ECO:0000313" key="8">
    <source>
        <dbReference type="Proteomes" id="UP000822142"/>
    </source>
</evidence>
<evidence type="ECO:0000259" key="6">
    <source>
        <dbReference type="PROSITE" id="PS51935"/>
    </source>
</evidence>
<organism evidence="7 8">
    <name type="scientific">Blautia hansenii</name>
    <name type="common">Ruminococcus hansenii</name>
    <dbReference type="NCBI Taxonomy" id="1322"/>
    <lineage>
        <taxon>Bacteria</taxon>
        <taxon>Bacillati</taxon>
        <taxon>Bacillota</taxon>
        <taxon>Clostridia</taxon>
        <taxon>Lachnospirales</taxon>
        <taxon>Lachnospiraceae</taxon>
        <taxon>Blautia</taxon>
    </lineage>
</organism>
<dbReference type="InterPro" id="IPR051202">
    <property type="entry name" value="Peptidase_C40"/>
</dbReference>
<dbReference type="Gene3D" id="2.30.30.40">
    <property type="entry name" value="SH3 Domains"/>
    <property type="match status" value="1"/>
</dbReference>
<evidence type="ECO:0000256" key="1">
    <source>
        <dbReference type="ARBA" id="ARBA00007074"/>
    </source>
</evidence>
<evidence type="ECO:0000256" key="4">
    <source>
        <dbReference type="ARBA" id="ARBA00022807"/>
    </source>
</evidence>
<evidence type="ECO:0000313" key="7">
    <source>
        <dbReference type="EMBL" id="NSJ84849.1"/>
    </source>
</evidence>
<dbReference type="Pfam" id="PF08239">
    <property type="entry name" value="SH3_3"/>
    <property type="match status" value="1"/>
</dbReference>
<accession>A0ABX2I5S1</accession>
<keyword evidence="8" id="KW-1185">Reference proteome</keyword>
<name>A0ABX2I5S1_BLAHA</name>
<evidence type="ECO:0000256" key="3">
    <source>
        <dbReference type="ARBA" id="ARBA00022801"/>
    </source>
</evidence>
<dbReference type="InterPro" id="IPR038765">
    <property type="entry name" value="Papain-like_cys_pep_sf"/>
</dbReference>
<feature type="domain" description="SH3b" evidence="5">
    <location>
        <begin position="27"/>
        <end position="90"/>
    </location>
</feature>
<dbReference type="EMBL" id="JAAITA010000001">
    <property type="protein sequence ID" value="NSJ84849.1"/>
    <property type="molecule type" value="Genomic_DNA"/>
</dbReference>
<gene>
    <name evidence="7" type="ORF">G5A70_01330</name>
</gene>
<keyword evidence="4" id="KW-0788">Thiol protease</keyword>
<keyword evidence="3" id="KW-0378">Hydrolase</keyword>
<dbReference type="InterPro" id="IPR003646">
    <property type="entry name" value="SH3-like_bac-type"/>
</dbReference>
<proteinExistence type="inferred from homology"/>
<dbReference type="PANTHER" id="PTHR47053:SF1">
    <property type="entry name" value="MUREIN DD-ENDOPEPTIDASE MEPH-RELATED"/>
    <property type="match status" value="1"/>
</dbReference>
<dbReference type="SUPFAM" id="SSF54001">
    <property type="entry name" value="Cysteine proteinases"/>
    <property type="match status" value="1"/>
</dbReference>
<evidence type="ECO:0000259" key="5">
    <source>
        <dbReference type="PROSITE" id="PS51781"/>
    </source>
</evidence>
<comment type="caution">
    <text evidence="7">The sequence shown here is derived from an EMBL/GenBank/DDBJ whole genome shotgun (WGS) entry which is preliminary data.</text>
</comment>
<dbReference type="Gene3D" id="3.90.1720.10">
    <property type="entry name" value="endopeptidase domain like (from Nostoc punctiforme)"/>
    <property type="match status" value="1"/>
</dbReference>
<dbReference type="PROSITE" id="PS51935">
    <property type="entry name" value="NLPC_P60"/>
    <property type="match status" value="1"/>
</dbReference>
<reference evidence="7 8" key="1">
    <citation type="journal article" date="2020" name="Cell Host Microbe">
        <title>Functional and Genomic Variation between Human-Derived Isolates of Lachnospiraceae Reveals Inter- and Intra-Species Diversity.</title>
        <authorList>
            <person name="Sorbara M.T."/>
            <person name="Littmann E.R."/>
            <person name="Fontana E."/>
            <person name="Moody T.U."/>
            <person name="Kohout C.E."/>
            <person name="Gjonbalaj M."/>
            <person name="Eaton V."/>
            <person name="Seok R."/>
            <person name="Leiner I.M."/>
            <person name="Pamer E.G."/>
        </authorList>
    </citation>
    <scope>NUCLEOTIDE SEQUENCE [LARGE SCALE GENOMIC DNA]</scope>
    <source>
        <strain evidence="7 8">MSK.15.26</strain>
    </source>
</reference>
<dbReference type="InterPro" id="IPR000064">
    <property type="entry name" value="NLP_P60_dom"/>
</dbReference>